<protein>
    <submittedName>
        <fullName evidence="1">Uncharacterized protein</fullName>
    </submittedName>
</protein>
<comment type="caution">
    <text evidence="1">The sequence shown here is derived from an EMBL/GenBank/DDBJ whole genome shotgun (WGS) entry which is preliminary data.</text>
</comment>
<reference evidence="1" key="1">
    <citation type="submission" date="2019-10" db="EMBL/GenBank/DDBJ databases">
        <authorList>
            <person name="Soares A.E.R."/>
            <person name="Aleixo A."/>
            <person name="Schneider P."/>
            <person name="Miyaki C.Y."/>
            <person name="Schneider M.P."/>
            <person name="Mello C."/>
            <person name="Vasconcelos A.T.R."/>
        </authorList>
    </citation>
    <scope>NUCLEOTIDE SEQUENCE</scope>
    <source>
        <tissue evidence="1">Muscle</tissue>
    </source>
</reference>
<name>A0ABQ9DZ91_9PASS</name>
<evidence type="ECO:0000313" key="2">
    <source>
        <dbReference type="Proteomes" id="UP001145742"/>
    </source>
</evidence>
<keyword evidence="2" id="KW-1185">Reference proteome</keyword>
<gene>
    <name evidence="1" type="ORF">WISP_02431</name>
</gene>
<sequence>MPAEEMLEWFEQKTPGQCISVPNPTAANSCSICQKRVLKVISHTVTLSLRFKPHWFPDKGFSIDASAVSEQRMGVTSSSSGWHQGVMGHTCGFCHSSSPGIHSLKPSNPFPACAGCRAGLRETTGSELCAARAGLGSTRCFLGSEFLSPPVKVLSFS</sequence>
<evidence type="ECO:0000313" key="1">
    <source>
        <dbReference type="EMBL" id="KAJ7427967.1"/>
    </source>
</evidence>
<organism evidence="1 2">
    <name type="scientific">Willisornis vidua</name>
    <name type="common">Xingu scale-backed antbird</name>
    <dbReference type="NCBI Taxonomy" id="1566151"/>
    <lineage>
        <taxon>Eukaryota</taxon>
        <taxon>Metazoa</taxon>
        <taxon>Chordata</taxon>
        <taxon>Craniata</taxon>
        <taxon>Vertebrata</taxon>
        <taxon>Euteleostomi</taxon>
        <taxon>Archelosauria</taxon>
        <taxon>Archosauria</taxon>
        <taxon>Dinosauria</taxon>
        <taxon>Saurischia</taxon>
        <taxon>Theropoda</taxon>
        <taxon>Coelurosauria</taxon>
        <taxon>Aves</taxon>
        <taxon>Neognathae</taxon>
        <taxon>Neoaves</taxon>
        <taxon>Telluraves</taxon>
        <taxon>Australaves</taxon>
        <taxon>Passeriformes</taxon>
        <taxon>Thamnophilidae</taxon>
        <taxon>Willisornis</taxon>
    </lineage>
</organism>
<accession>A0ABQ9DZ91</accession>
<dbReference type="EMBL" id="WHWB01031768">
    <property type="protein sequence ID" value="KAJ7427967.1"/>
    <property type="molecule type" value="Genomic_DNA"/>
</dbReference>
<dbReference type="Proteomes" id="UP001145742">
    <property type="component" value="Unassembled WGS sequence"/>
</dbReference>
<proteinExistence type="predicted"/>